<dbReference type="Proteomes" id="UP000253562">
    <property type="component" value="Unassembled WGS sequence"/>
</dbReference>
<proteinExistence type="inferred from homology"/>
<evidence type="ECO:0000256" key="6">
    <source>
        <dbReference type="SAM" id="MobiDB-lite"/>
    </source>
</evidence>
<dbReference type="GO" id="GO:0009306">
    <property type="term" value="P:protein secretion"/>
    <property type="evidence" value="ECO:0007669"/>
    <property type="project" value="InterPro"/>
</dbReference>
<dbReference type="InterPro" id="IPR038591">
    <property type="entry name" value="NolW-like_sf"/>
</dbReference>
<evidence type="ECO:0000259" key="9">
    <source>
        <dbReference type="Pfam" id="PF03958"/>
    </source>
</evidence>
<dbReference type="GO" id="GO:0015627">
    <property type="term" value="C:type II protein secretion system complex"/>
    <property type="evidence" value="ECO:0007669"/>
    <property type="project" value="TreeGrafter"/>
</dbReference>
<keyword evidence="5" id="KW-0813">Transport</keyword>
<evidence type="ECO:0000256" key="4">
    <source>
        <dbReference type="RuleBase" id="RU004003"/>
    </source>
</evidence>
<evidence type="ECO:0000313" key="11">
    <source>
        <dbReference type="Proteomes" id="UP000253562"/>
    </source>
</evidence>
<dbReference type="EMBL" id="QPEX01000010">
    <property type="protein sequence ID" value="RCS54335.1"/>
    <property type="molecule type" value="Genomic_DNA"/>
</dbReference>
<keyword evidence="2 7" id="KW-0732">Signal</keyword>
<dbReference type="Pfam" id="PF03958">
    <property type="entry name" value="Secretin_N"/>
    <property type="match status" value="3"/>
</dbReference>
<gene>
    <name evidence="10" type="ORF">DTL42_04100</name>
</gene>
<evidence type="ECO:0000259" key="8">
    <source>
        <dbReference type="Pfam" id="PF00263"/>
    </source>
</evidence>
<dbReference type="PRINTS" id="PR00811">
    <property type="entry name" value="BCTERIALGSPD"/>
</dbReference>
<dbReference type="Pfam" id="PF00263">
    <property type="entry name" value="Secretin"/>
    <property type="match status" value="1"/>
</dbReference>
<comment type="similarity">
    <text evidence="4">Belongs to the bacterial secretin family.</text>
</comment>
<dbReference type="AlphaFoldDB" id="A0A368KXE9"/>
<dbReference type="InterPro" id="IPR005644">
    <property type="entry name" value="NolW-like"/>
</dbReference>
<protein>
    <recommendedName>
        <fullName evidence="12">Type II secretion system protein GspD</fullName>
    </recommendedName>
</protein>
<feature type="domain" description="NolW-like" evidence="9">
    <location>
        <begin position="651"/>
        <end position="740"/>
    </location>
</feature>
<comment type="caution">
    <text evidence="10">The sequence shown here is derived from an EMBL/GenBank/DDBJ whole genome shotgun (WGS) entry which is preliminary data.</text>
</comment>
<dbReference type="PANTHER" id="PTHR30332:SF24">
    <property type="entry name" value="SECRETIN GSPD-RELATED"/>
    <property type="match status" value="1"/>
</dbReference>
<dbReference type="Gene3D" id="3.30.1370.120">
    <property type="match status" value="5"/>
</dbReference>
<dbReference type="InterPro" id="IPR004846">
    <property type="entry name" value="T2SS/T3SS_dom"/>
</dbReference>
<evidence type="ECO:0000256" key="1">
    <source>
        <dbReference type="ARBA" id="ARBA00004370"/>
    </source>
</evidence>
<evidence type="ECO:0008006" key="12">
    <source>
        <dbReference type="Google" id="ProtNLM"/>
    </source>
</evidence>
<dbReference type="PANTHER" id="PTHR30332">
    <property type="entry name" value="PROBABLE GENERAL SECRETION PATHWAY PROTEIN D"/>
    <property type="match status" value="1"/>
</dbReference>
<dbReference type="GO" id="GO:0009279">
    <property type="term" value="C:cell outer membrane"/>
    <property type="evidence" value="ECO:0007669"/>
    <property type="project" value="UniProtKB-SubCell"/>
</dbReference>
<evidence type="ECO:0000256" key="3">
    <source>
        <dbReference type="ARBA" id="ARBA00023136"/>
    </source>
</evidence>
<feature type="region of interest" description="Disordered" evidence="6">
    <location>
        <begin position="122"/>
        <end position="143"/>
    </location>
</feature>
<comment type="subcellular location">
    <subcellularLocation>
        <location evidence="5">Cell outer membrane</location>
    </subcellularLocation>
    <subcellularLocation>
        <location evidence="1">Membrane</location>
    </subcellularLocation>
</comment>
<evidence type="ECO:0000256" key="7">
    <source>
        <dbReference type="SAM" id="SignalP"/>
    </source>
</evidence>
<dbReference type="InterPro" id="IPR001775">
    <property type="entry name" value="GspD/PilQ"/>
</dbReference>
<keyword evidence="3" id="KW-0472">Membrane</keyword>
<evidence type="ECO:0000313" key="10">
    <source>
        <dbReference type="EMBL" id="RCS54335.1"/>
    </source>
</evidence>
<feature type="domain" description="NolW-like" evidence="9">
    <location>
        <begin position="471"/>
        <end position="536"/>
    </location>
</feature>
<feature type="region of interest" description="Disordered" evidence="6">
    <location>
        <begin position="1214"/>
        <end position="1263"/>
    </location>
</feature>
<organism evidence="10 11">
    <name type="scientific">Bremerella cremea</name>
    <dbReference type="NCBI Taxonomy" id="1031537"/>
    <lineage>
        <taxon>Bacteria</taxon>
        <taxon>Pseudomonadati</taxon>
        <taxon>Planctomycetota</taxon>
        <taxon>Planctomycetia</taxon>
        <taxon>Pirellulales</taxon>
        <taxon>Pirellulaceae</taxon>
        <taxon>Bremerella</taxon>
    </lineage>
</organism>
<dbReference type="InterPro" id="IPR050810">
    <property type="entry name" value="Bact_Secretion_Sys_Channel"/>
</dbReference>
<sequence length="1263" mass="136520">MISPYGRRLMTQTLAHTFVVMLCGMLCVPAWAQTPPQETQIQAYRIAPEKLDNLSSVLKQLFDAKSGVSISTDPSSNQMIVSAPAATQLQIAEFVNRSGYQVGSPVVTPQPTTMEQAEVRVRPQPAPAPTPAPTSKVKPASQAAKYQRTKDLGDGMIELEIQLNNLKGEALESGINKLVGKQIPVSYSAEGALVIMTLPTNTAKKVSLQVYRNDNTVILRGAQDAARSWGEVIRAMDTPSHSDAFRTSLVAFRNADRADVAKALDPLKDAENSLAKRQVFEALKGVADKKSLRWSGDLAAMIFQPESPEAAAEQDDNAAQIIGQSNGQAPIDIPAEADPNNPQFTITPEEDGGLIGPVQIEFLEGLDVIVVRGHARDVARITRIINDIEKLSVETRPVIEVRELLHANSEAVATIINELYESMLNTRYGQVSIVALNKPNAILLIGREQSVQGILELIDELDMPVGPSKGMRVFLLSHLAASDAQTQLNEFYTDPTGLATRIRVIADNRSNAVIVAASPRDMIEIEALIKQIDIPKSDSTLQLEIVQLNNSVAEDLAPVLQEAITGVTTQGGNQQGGRQVSAAVRIAMLTFMTLDAESKQVLRSGILNEVLVTADVRSNSLIIRAPENSMPLVLAVVKHLDSQPSAESQIKVFTIINGDATQLSNMLNELFQTVQSSNSQAQQANPFFAAAGGGLGGSGESSLIPLNFTVDTRTNSIIASGSSSALTVVEAILLRLDQDEATERKSTVVRLLNARADMVAESLTALLDEQRQLQTLDPSVVSPFQQLVRDVIVVPELFSNSLIISATPQYFDQVLEIIRELDARPPMVMLQVLIADVRLNDTEEFGIELGLQDSLLFDRSVVSSGTSVPGFNFNNPPLGNSSSAASLATAGAVGSQGLTNFALGRTSELGYGGFVFSAASESVSVLVRALEQESRLEVLARPHIQTMDNQPGFIQVGQRVPYITSTQQTNNGTINSTELINTGIILSVTPRVSPDGMVVMALQAERSATGSDADGVPVSINQNGDVIRSPRIDTQTATAVVSARSGQTIVFGGLINNAVEVENRQVPLIGDIPLLGRFFRYDKYNSARSELLIIITPIVVRTEADAEYLKEQEMCRMSWCLADVANLYGTEALRGLDQSMPMDAGIMAINPDENPTGFPNVVPPLYQMPPAGPQNPVIPFPEHLPQPPMRQQMPPQMQPQGARQSNIPAFQQNGSALRPVNMEAAGVRPVDYQQRSYPAMQPQAQPQQSYYAPQAPQQQQPVR</sequence>
<evidence type="ECO:0000256" key="5">
    <source>
        <dbReference type="RuleBase" id="RU004004"/>
    </source>
</evidence>
<name>A0A368KXE9_9BACT</name>
<feature type="chain" id="PRO_5016811070" description="Type II secretion system protein GspD" evidence="7">
    <location>
        <begin position="33"/>
        <end position="1263"/>
    </location>
</feature>
<feature type="compositionally biased region" description="Low complexity" evidence="6">
    <location>
        <begin position="1237"/>
        <end position="1263"/>
    </location>
</feature>
<feature type="signal peptide" evidence="7">
    <location>
        <begin position="1"/>
        <end position="32"/>
    </location>
</feature>
<reference evidence="10 11" key="1">
    <citation type="submission" date="2018-07" db="EMBL/GenBank/DDBJ databases">
        <title>Comparative genomes isolates from brazilian mangrove.</title>
        <authorList>
            <person name="De Araujo J.E."/>
            <person name="Taketani R.G."/>
            <person name="Silva M.C.P."/>
            <person name="Lourenco M.V."/>
            <person name="Oliveira V.M."/>
            <person name="Andreote F.D."/>
        </authorList>
    </citation>
    <scope>NUCLEOTIDE SEQUENCE [LARGE SCALE GENOMIC DNA]</scope>
    <source>
        <strain evidence="10 11">HEX PRIS-MGV</strain>
    </source>
</reference>
<evidence type="ECO:0000256" key="2">
    <source>
        <dbReference type="ARBA" id="ARBA00022729"/>
    </source>
</evidence>
<feature type="domain" description="NolW-like" evidence="9">
    <location>
        <begin position="544"/>
        <end position="645"/>
    </location>
</feature>
<accession>A0A368KXE9</accession>
<feature type="domain" description="Type II/III secretion system secretin-like" evidence="8">
    <location>
        <begin position="929"/>
        <end position="1101"/>
    </location>
</feature>